<dbReference type="Proteomes" id="UP000262454">
    <property type="component" value="Unassembled WGS sequence"/>
</dbReference>
<comment type="caution">
    <text evidence="2">The sequence shown here is derived from an EMBL/GenBank/DDBJ whole genome shotgun (WGS) entry which is preliminary data.</text>
</comment>
<organism evidence="2 3">
    <name type="scientific">candidate division WOR-3 bacterium</name>
    <dbReference type="NCBI Taxonomy" id="2052148"/>
    <lineage>
        <taxon>Bacteria</taxon>
        <taxon>Bacteria division WOR-3</taxon>
    </lineage>
</organism>
<accession>A0A348MJY9</accession>
<gene>
    <name evidence="2" type="primary">amrB</name>
    <name evidence="2" type="ORF">DCG82_03055</name>
</gene>
<evidence type="ECO:0000313" key="2">
    <source>
        <dbReference type="EMBL" id="HAF07365.1"/>
    </source>
</evidence>
<dbReference type="Pfam" id="PF01875">
    <property type="entry name" value="Memo"/>
    <property type="match status" value="1"/>
</dbReference>
<dbReference type="PANTHER" id="PTHR11060">
    <property type="entry name" value="PROTEIN MEMO1"/>
    <property type="match status" value="1"/>
</dbReference>
<dbReference type="EMBL" id="DMCX01000020">
    <property type="protein sequence ID" value="HAF07365.1"/>
    <property type="molecule type" value="Genomic_DNA"/>
</dbReference>
<dbReference type="AlphaFoldDB" id="A0A348MJY9"/>
<reference evidence="2 3" key="1">
    <citation type="journal article" date="2018" name="Nat. Biotechnol.">
        <title>A standardized bacterial taxonomy based on genome phylogeny substantially revises the tree of life.</title>
        <authorList>
            <person name="Parks D.H."/>
            <person name="Chuvochina M."/>
            <person name="Waite D.W."/>
            <person name="Rinke C."/>
            <person name="Skarshewski A."/>
            <person name="Chaumeil P.A."/>
            <person name="Hugenholtz P."/>
        </authorList>
    </citation>
    <scope>NUCLEOTIDE SEQUENCE [LARGE SCALE GENOMIC DNA]</scope>
    <source>
        <strain evidence="2">UBA7921</strain>
    </source>
</reference>
<proteinExistence type="inferred from homology"/>
<sequence length="284" mass="32521">MKKGDCLKIKEPKFAGYFYPASSEQIEKLFKRFDENINQKITKGDIFTGIVPHAGIIYSGFTAFHFYKLLKDKEIERVVVIGPSHHHLFDGFVMPQSEIWNTPFGKITIDKDFLSSLKSEKFIFNENIHNDEHSVEVQSIFLRYVLKKDFLFVPLIMSNQSIENSTEFVEKVSKLDLKKTIFIASSDLYHGNNYDEALQTDKKTVSKISSNDYKTFYDYVVQEEISGNSPACGFGPITTILILNKKFNVKNFIHLHHITSADVTNDYSGYTVGYTSFVGVKDGR</sequence>
<evidence type="ECO:0000313" key="3">
    <source>
        <dbReference type="Proteomes" id="UP000262454"/>
    </source>
</evidence>
<name>A0A348MJY9_UNCW3</name>
<dbReference type="PANTHER" id="PTHR11060:SF0">
    <property type="entry name" value="PROTEIN MEMO1"/>
    <property type="match status" value="1"/>
</dbReference>
<dbReference type="CDD" id="cd07361">
    <property type="entry name" value="MEMO_like"/>
    <property type="match status" value="1"/>
</dbReference>
<evidence type="ECO:0000256" key="1">
    <source>
        <dbReference type="ARBA" id="ARBA00006315"/>
    </source>
</evidence>
<protein>
    <submittedName>
        <fullName evidence="2">AmmeMemoRadiSam system protein B</fullName>
    </submittedName>
</protein>
<comment type="similarity">
    <text evidence="1">Belongs to the MEMO1 family.</text>
</comment>
<dbReference type="Gene3D" id="3.40.830.10">
    <property type="entry name" value="LigB-like"/>
    <property type="match status" value="1"/>
</dbReference>
<dbReference type="NCBIfam" id="TIGR04336">
    <property type="entry name" value="AmmeMemoSam_B"/>
    <property type="match status" value="1"/>
</dbReference>
<dbReference type="InterPro" id="IPR002737">
    <property type="entry name" value="MEMO1_fam"/>
</dbReference>